<name>A0A0R1U625_9LACO</name>
<dbReference type="OrthoDB" id="2321511at2"/>
<evidence type="ECO:0000259" key="1">
    <source>
        <dbReference type="Pfam" id="PF01381"/>
    </source>
</evidence>
<evidence type="ECO:0000313" key="4">
    <source>
        <dbReference type="Proteomes" id="UP000051036"/>
    </source>
</evidence>
<reference evidence="3 4" key="1">
    <citation type="journal article" date="2015" name="Genome Announc.">
        <title>Expanding the biotechnology potential of lactobacilli through comparative genomics of 213 strains and associated genera.</title>
        <authorList>
            <person name="Sun Z."/>
            <person name="Harris H.M."/>
            <person name="McCann A."/>
            <person name="Guo C."/>
            <person name="Argimon S."/>
            <person name="Zhang W."/>
            <person name="Yang X."/>
            <person name="Jeffery I.B."/>
            <person name="Cooney J.C."/>
            <person name="Kagawa T.F."/>
            <person name="Liu W."/>
            <person name="Song Y."/>
            <person name="Salvetti E."/>
            <person name="Wrobel A."/>
            <person name="Rasinkangas P."/>
            <person name="Parkhill J."/>
            <person name="Rea M.C."/>
            <person name="O'Sullivan O."/>
            <person name="Ritari J."/>
            <person name="Douillard F.P."/>
            <person name="Paul Ross R."/>
            <person name="Yang R."/>
            <person name="Briner A.E."/>
            <person name="Felis G.E."/>
            <person name="de Vos W.M."/>
            <person name="Barrangou R."/>
            <person name="Klaenhammer T.R."/>
            <person name="Caufield P.W."/>
            <person name="Cui Y."/>
            <person name="Zhang H."/>
            <person name="O'Toole P.W."/>
        </authorList>
    </citation>
    <scope>NUCLEOTIDE SEQUENCE [LARGE SCALE GENOMIC DNA]</scope>
    <source>
        <strain evidence="3 4">DSM 16043</strain>
    </source>
</reference>
<dbReference type="GO" id="GO:0003677">
    <property type="term" value="F:DNA binding"/>
    <property type="evidence" value="ECO:0007669"/>
    <property type="project" value="InterPro"/>
</dbReference>
<dbReference type="AlphaFoldDB" id="A0A0R1U625"/>
<keyword evidence="4" id="KW-1185">Reference proteome</keyword>
<dbReference type="InterPro" id="IPR010982">
    <property type="entry name" value="Lambda_DNA-bd_dom_sf"/>
</dbReference>
<gene>
    <name evidence="3" type="ORF">FC46_GL001421</name>
</gene>
<comment type="caution">
    <text evidence="3">The sequence shown here is derived from an EMBL/GenBank/DDBJ whole genome shotgun (WGS) entry which is preliminary data.</text>
</comment>
<dbReference type="CDD" id="cd00093">
    <property type="entry name" value="HTH_XRE"/>
    <property type="match status" value="1"/>
</dbReference>
<organism evidence="3 4">
    <name type="scientific">Lactobacillus kalixensis DSM 16043</name>
    <dbReference type="NCBI Taxonomy" id="1423763"/>
    <lineage>
        <taxon>Bacteria</taxon>
        <taxon>Bacillati</taxon>
        <taxon>Bacillota</taxon>
        <taxon>Bacilli</taxon>
        <taxon>Lactobacillales</taxon>
        <taxon>Lactobacillaceae</taxon>
        <taxon>Lactobacillus</taxon>
    </lineage>
</organism>
<dbReference type="InterPro" id="IPR001387">
    <property type="entry name" value="Cro/C1-type_HTH"/>
</dbReference>
<feature type="domain" description="HTH-type transcriptional regulator Rgg C-terminal" evidence="2">
    <location>
        <begin position="112"/>
        <end position="254"/>
    </location>
</feature>
<accession>A0A0R1U625</accession>
<dbReference type="Gene3D" id="1.10.260.40">
    <property type="entry name" value="lambda repressor-like DNA-binding domains"/>
    <property type="match status" value="1"/>
</dbReference>
<dbReference type="STRING" id="1423763.FC46_GL001421"/>
<dbReference type="InterPro" id="IPR010057">
    <property type="entry name" value="Transcription_activator_Rgg_C"/>
</dbReference>
<dbReference type="Proteomes" id="UP000051036">
    <property type="component" value="Unassembled WGS sequence"/>
</dbReference>
<protein>
    <submittedName>
        <fullName evidence="3">Uncharacterized protein</fullName>
    </submittedName>
</protein>
<dbReference type="NCBIfam" id="TIGR01716">
    <property type="entry name" value="RGG_Cterm"/>
    <property type="match status" value="1"/>
</dbReference>
<sequence length="286" mass="33867">MTIGELLKEYRISKGKNQKEFTDKGIIMSQSYYSKVEKNAHRITADGLIELLHYNNIPLWEFFSRLNSNDDLRHQQIKDFNRIMSEAYYENNIDKVKKLKPLVKESSLLEKEKQEQLLLIDAWIEIMKDPTEEPDVELRDKIKEKIFSIPNFNENKVTLFCNFMYFYDLESNKIIAKKIIDQYINTTNTKMQISLLAIIVNILAFSLNDGKESDTTYFIKNGKKIKIKPELVFYKAAFTFFKNIILYHQTNDQELYDRSVKIKDFLISIGMSQYGKILEELLIKYK</sequence>
<evidence type="ECO:0000313" key="3">
    <source>
        <dbReference type="EMBL" id="KRL88701.1"/>
    </source>
</evidence>
<proteinExistence type="predicted"/>
<dbReference type="SUPFAM" id="SSF47413">
    <property type="entry name" value="lambda repressor-like DNA-binding domains"/>
    <property type="match status" value="1"/>
</dbReference>
<dbReference type="RefSeq" id="WP_057799903.1">
    <property type="nucleotide sequence ID" value="NZ_AZFM01000043.1"/>
</dbReference>
<dbReference type="PATRIC" id="fig|1423763.3.peg.1442"/>
<dbReference type="InterPro" id="IPR053163">
    <property type="entry name" value="HTH-type_regulator_Rgg"/>
</dbReference>
<dbReference type="PANTHER" id="PTHR37038">
    <property type="entry name" value="TRANSCRIPTIONAL REGULATOR-RELATED"/>
    <property type="match status" value="1"/>
</dbReference>
<dbReference type="EMBL" id="AZFM01000043">
    <property type="protein sequence ID" value="KRL88701.1"/>
    <property type="molecule type" value="Genomic_DNA"/>
</dbReference>
<evidence type="ECO:0000259" key="2">
    <source>
        <dbReference type="Pfam" id="PF21259"/>
    </source>
</evidence>
<dbReference type="Pfam" id="PF21259">
    <property type="entry name" value="Rgg_C"/>
    <property type="match status" value="1"/>
</dbReference>
<dbReference type="Pfam" id="PF01381">
    <property type="entry name" value="HTH_3"/>
    <property type="match status" value="1"/>
</dbReference>
<feature type="domain" description="HTH cro/C1-type" evidence="1">
    <location>
        <begin position="7"/>
        <end position="59"/>
    </location>
</feature>